<dbReference type="EC" id="3.1.2.22" evidence="2"/>
<comment type="catalytic activity">
    <reaction evidence="9">
        <text>S-hexadecanoyl-L-cysteinyl-[protein] + H2O = L-cysteinyl-[protein] + hexadecanoate + H(+)</text>
        <dbReference type="Rhea" id="RHEA:19233"/>
        <dbReference type="Rhea" id="RHEA-COMP:10131"/>
        <dbReference type="Rhea" id="RHEA-COMP:11032"/>
        <dbReference type="ChEBI" id="CHEBI:7896"/>
        <dbReference type="ChEBI" id="CHEBI:15377"/>
        <dbReference type="ChEBI" id="CHEBI:15378"/>
        <dbReference type="ChEBI" id="CHEBI:29950"/>
        <dbReference type="ChEBI" id="CHEBI:74151"/>
        <dbReference type="EC" id="3.1.2.22"/>
    </reaction>
    <physiologicalReaction direction="left-to-right" evidence="9">
        <dbReference type="Rhea" id="RHEA:19234"/>
    </physiologicalReaction>
</comment>
<evidence type="ECO:0000256" key="3">
    <source>
        <dbReference type="ARBA" id="ARBA00014212"/>
    </source>
</evidence>
<evidence type="ECO:0000256" key="9">
    <source>
        <dbReference type="ARBA" id="ARBA00047409"/>
    </source>
</evidence>
<keyword evidence="6" id="KW-1015">Disulfide bond</keyword>
<dbReference type="PRINTS" id="PR00414">
    <property type="entry name" value="PPTHIESTRASE"/>
</dbReference>
<comment type="caution">
    <text evidence="11">The sequence shown here is derived from an EMBL/GenBank/DDBJ whole genome shotgun (WGS) entry which is preliminary data.</text>
</comment>
<evidence type="ECO:0000256" key="2">
    <source>
        <dbReference type="ARBA" id="ARBA00012423"/>
    </source>
</evidence>
<keyword evidence="5" id="KW-0378">Hydrolase</keyword>
<evidence type="ECO:0000256" key="1">
    <source>
        <dbReference type="ARBA" id="ARBA00010758"/>
    </source>
</evidence>
<dbReference type="GO" id="GO:0005764">
    <property type="term" value="C:lysosome"/>
    <property type="evidence" value="ECO:0007669"/>
    <property type="project" value="TreeGrafter"/>
</dbReference>
<feature type="signal peptide" evidence="10">
    <location>
        <begin position="1"/>
        <end position="20"/>
    </location>
</feature>
<comment type="similarity">
    <text evidence="1">Belongs to the palmitoyl-protein thioesterase family.</text>
</comment>
<keyword evidence="4 10" id="KW-0732">Signal</keyword>
<evidence type="ECO:0000256" key="7">
    <source>
        <dbReference type="ARBA" id="ARBA00023180"/>
    </source>
</evidence>
<dbReference type="Proteomes" id="UP001142055">
    <property type="component" value="Chromosome 2"/>
</dbReference>
<dbReference type="Pfam" id="PF02089">
    <property type="entry name" value="Palm_thioest"/>
    <property type="match status" value="1"/>
</dbReference>
<evidence type="ECO:0000256" key="4">
    <source>
        <dbReference type="ARBA" id="ARBA00022729"/>
    </source>
</evidence>
<dbReference type="InterPro" id="IPR029058">
    <property type="entry name" value="AB_hydrolase_fold"/>
</dbReference>
<gene>
    <name evidence="11" type="ORF">RDWZM_006376</name>
</gene>
<feature type="chain" id="PRO_5040379618" description="Palmitoyl-protein thioesterase 1" evidence="10">
    <location>
        <begin position="21"/>
        <end position="308"/>
    </location>
</feature>
<keyword evidence="7" id="KW-0325">Glycoprotein</keyword>
<reference evidence="11" key="1">
    <citation type="submission" date="2022-12" db="EMBL/GenBank/DDBJ databases">
        <title>Genome assemblies of Blomia tropicalis.</title>
        <authorList>
            <person name="Cui Y."/>
        </authorList>
    </citation>
    <scope>NUCLEOTIDE SEQUENCE</scope>
    <source>
        <tissue evidence="11">Adult mites</tissue>
    </source>
</reference>
<proteinExistence type="inferred from homology"/>
<evidence type="ECO:0000313" key="11">
    <source>
        <dbReference type="EMBL" id="KAJ6220564.1"/>
    </source>
</evidence>
<evidence type="ECO:0000256" key="5">
    <source>
        <dbReference type="ARBA" id="ARBA00022801"/>
    </source>
</evidence>
<accession>A0A9Q0M805</accession>
<keyword evidence="12" id="KW-1185">Reference proteome</keyword>
<sequence length="308" mass="35175">MRRTISIKLLLLVCFYFSLGINGLISKQNEPIPVVMFHGMGDTAYGSIIVIKKVLESEIPNIYVTSIRNGNNVEEDFISGFIGNLNDQVSSACEIIRNDPKLQSGYNSIGFSQGGQILRAIAQRCPNPPMRNLISLGGQHQGVYGLPHCFGDTNQTNYLCNLVRQYIRLGAYTPAIQNMVVQAEFWHDPLKEKEYQANSIFLADINNERQPRNQSYKDNLLQLKNLVLVKFTKETIVEPKESEWFEFYKPGQANEIVPLRQSPIYTEDWLGLKQLDQSGRLKLLAIDGDHLRFNMTWFRAQIVKKFLL</sequence>
<evidence type="ECO:0000256" key="6">
    <source>
        <dbReference type="ARBA" id="ARBA00023157"/>
    </source>
</evidence>
<evidence type="ECO:0000313" key="12">
    <source>
        <dbReference type="Proteomes" id="UP001142055"/>
    </source>
</evidence>
<dbReference type="InterPro" id="IPR002472">
    <property type="entry name" value="Palm_thioest"/>
</dbReference>
<evidence type="ECO:0000256" key="8">
    <source>
        <dbReference type="ARBA" id="ARBA00031934"/>
    </source>
</evidence>
<dbReference type="PANTHER" id="PTHR11247">
    <property type="entry name" value="PALMITOYL-PROTEIN THIOESTERASE/DOLICHYLDIPHOSPHATASE 1"/>
    <property type="match status" value="1"/>
</dbReference>
<protein>
    <recommendedName>
        <fullName evidence="3">Palmitoyl-protein thioesterase 1</fullName>
        <ecNumber evidence="2">3.1.2.22</ecNumber>
    </recommendedName>
    <alternativeName>
        <fullName evidence="8">Palmitoyl-protein hydrolase 1</fullName>
    </alternativeName>
</protein>
<organism evidence="11 12">
    <name type="scientific">Blomia tropicalis</name>
    <name type="common">Mite</name>
    <dbReference type="NCBI Taxonomy" id="40697"/>
    <lineage>
        <taxon>Eukaryota</taxon>
        <taxon>Metazoa</taxon>
        <taxon>Ecdysozoa</taxon>
        <taxon>Arthropoda</taxon>
        <taxon>Chelicerata</taxon>
        <taxon>Arachnida</taxon>
        <taxon>Acari</taxon>
        <taxon>Acariformes</taxon>
        <taxon>Sarcoptiformes</taxon>
        <taxon>Astigmata</taxon>
        <taxon>Glycyphagoidea</taxon>
        <taxon>Echimyopodidae</taxon>
        <taxon>Blomia</taxon>
    </lineage>
</organism>
<dbReference type="GO" id="GO:0008474">
    <property type="term" value="F:palmitoyl-(protein) hydrolase activity"/>
    <property type="evidence" value="ECO:0007669"/>
    <property type="project" value="UniProtKB-EC"/>
</dbReference>
<dbReference type="OMA" id="KFVMVMF"/>
<evidence type="ECO:0000256" key="10">
    <source>
        <dbReference type="SAM" id="SignalP"/>
    </source>
</evidence>
<dbReference type="FunFam" id="3.40.50.1820:FF:000107">
    <property type="entry name" value="Palmitoyl-protein thioesterase 1"/>
    <property type="match status" value="1"/>
</dbReference>
<dbReference type="EMBL" id="JAPWDV010000002">
    <property type="protein sequence ID" value="KAJ6220564.1"/>
    <property type="molecule type" value="Genomic_DNA"/>
</dbReference>
<dbReference type="SUPFAM" id="SSF53474">
    <property type="entry name" value="alpha/beta-Hydrolases"/>
    <property type="match status" value="1"/>
</dbReference>
<dbReference type="GO" id="GO:0006898">
    <property type="term" value="P:receptor-mediated endocytosis"/>
    <property type="evidence" value="ECO:0007669"/>
    <property type="project" value="TreeGrafter"/>
</dbReference>
<dbReference type="AlphaFoldDB" id="A0A9Q0M805"/>
<name>A0A9Q0M805_BLOTA</name>
<dbReference type="PANTHER" id="PTHR11247:SF8">
    <property type="entry name" value="PALMITOYL-PROTEIN THIOESTERASE 1"/>
    <property type="match status" value="1"/>
</dbReference>
<dbReference type="Gene3D" id="3.40.50.1820">
    <property type="entry name" value="alpha/beta hydrolase"/>
    <property type="match status" value="1"/>
</dbReference>